<dbReference type="Proteomes" id="UP001183610">
    <property type="component" value="Unassembled WGS sequence"/>
</dbReference>
<evidence type="ECO:0000313" key="3">
    <source>
        <dbReference type="Proteomes" id="UP001183610"/>
    </source>
</evidence>
<feature type="compositionally biased region" description="Polar residues" evidence="1">
    <location>
        <begin position="366"/>
        <end position="375"/>
    </location>
</feature>
<dbReference type="RefSeq" id="WP_010262943.1">
    <property type="nucleotide sequence ID" value="NZ_JAVRET010000002.1"/>
</dbReference>
<name>A0ABU2QTL2_9ACTN</name>
<organism evidence="2 3">
    <name type="scientific">Streptomyces evansiae</name>
    <dbReference type="NCBI Taxonomy" id="3075535"/>
    <lineage>
        <taxon>Bacteria</taxon>
        <taxon>Bacillati</taxon>
        <taxon>Actinomycetota</taxon>
        <taxon>Actinomycetes</taxon>
        <taxon>Kitasatosporales</taxon>
        <taxon>Streptomycetaceae</taxon>
        <taxon>Streptomyces</taxon>
    </lineage>
</organism>
<evidence type="ECO:0008006" key="4">
    <source>
        <dbReference type="Google" id="ProtNLM"/>
    </source>
</evidence>
<dbReference type="EMBL" id="JAVRET010000002">
    <property type="protein sequence ID" value="MDT0407762.1"/>
    <property type="molecule type" value="Genomic_DNA"/>
</dbReference>
<gene>
    <name evidence="2" type="ORF">RM698_01685</name>
</gene>
<sequence length="375" mass="39859">MNPHDPAIRPGAYLVAEVLGDQDPWELSDRYPLRSPLNLMGSLVATAAREVDDRHGDLARAARSAIRNLEPLTEGRTPPQERPSDGSLDAGGTQLEVLSARRNAAYRHLTSAVTAYRQLREEAARTASGGLGPVPERRAEEAPRKNDDWAIAGDRQTQALRAVERGGLRLKQSALSDQDRYLSDGTGASVPVWAKTIERLLADGLLDIDTTATPTQGQLLSLTSLGKDALQTADGTADTSTQTTGASDAAVDPLPTREELLALEEIKRGRVLLQERAFRSGLRVDSGSGGARIAATTVEGMSERGWIERDTSTSLTFGQRLSLSEAGEKAFGAGCAQDPRTTAALSRSTPKSLPSSPALPGAAGTHGQSKPTRSR</sequence>
<feature type="compositionally biased region" description="Basic and acidic residues" evidence="1">
    <location>
        <begin position="135"/>
        <end position="145"/>
    </location>
</feature>
<evidence type="ECO:0000313" key="2">
    <source>
        <dbReference type="EMBL" id="MDT0407762.1"/>
    </source>
</evidence>
<feature type="region of interest" description="Disordered" evidence="1">
    <location>
        <begin position="64"/>
        <end position="91"/>
    </location>
</feature>
<comment type="caution">
    <text evidence="2">The sequence shown here is derived from an EMBL/GenBank/DDBJ whole genome shotgun (WGS) entry which is preliminary data.</text>
</comment>
<proteinExistence type="predicted"/>
<accession>A0ABU2QTL2</accession>
<feature type="region of interest" description="Disordered" evidence="1">
    <location>
        <begin position="330"/>
        <end position="375"/>
    </location>
</feature>
<feature type="compositionally biased region" description="Polar residues" evidence="1">
    <location>
        <begin position="339"/>
        <end position="355"/>
    </location>
</feature>
<evidence type="ECO:0000256" key="1">
    <source>
        <dbReference type="SAM" id="MobiDB-lite"/>
    </source>
</evidence>
<keyword evidence="3" id="KW-1185">Reference proteome</keyword>
<feature type="region of interest" description="Disordered" evidence="1">
    <location>
        <begin position="124"/>
        <end position="145"/>
    </location>
</feature>
<reference evidence="3" key="1">
    <citation type="submission" date="2023-07" db="EMBL/GenBank/DDBJ databases">
        <title>30 novel species of actinomycetes from the DSMZ collection.</title>
        <authorList>
            <person name="Nouioui I."/>
        </authorList>
    </citation>
    <scope>NUCLEOTIDE SEQUENCE [LARGE SCALE GENOMIC DNA]</scope>
    <source>
        <strain evidence="3">DSM 41979</strain>
    </source>
</reference>
<protein>
    <recommendedName>
        <fullName evidence="4">Large ATP-binding protein</fullName>
    </recommendedName>
</protein>